<keyword evidence="3" id="KW-0813">Transport</keyword>
<feature type="transmembrane region" description="Helical" evidence="8">
    <location>
        <begin position="126"/>
        <end position="151"/>
    </location>
</feature>
<dbReference type="EMBL" id="OBML01000018">
    <property type="protein sequence ID" value="SOC27489.1"/>
    <property type="molecule type" value="Genomic_DNA"/>
</dbReference>
<dbReference type="STRING" id="538381.GCA_001696535_00668"/>
<evidence type="ECO:0000256" key="6">
    <source>
        <dbReference type="ARBA" id="ARBA00022989"/>
    </source>
</evidence>
<evidence type="ECO:0000256" key="7">
    <source>
        <dbReference type="ARBA" id="ARBA00023136"/>
    </source>
</evidence>
<comment type="subcellular location">
    <subcellularLocation>
        <location evidence="1">Cell membrane</location>
        <topology evidence="1">Multi-pass membrane protein</topology>
    </subcellularLocation>
</comment>
<feature type="transmembrane region" description="Helical" evidence="8">
    <location>
        <begin position="6"/>
        <end position="26"/>
    </location>
</feature>
<feature type="transmembrane region" description="Helical" evidence="8">
    <location>
        <begin position="59"/>
        <end position="83"/>
    </location>
</feature>
<dbReference type="InterPro" id="IPR038770">
    <property type="entry name" value="Na+/solute_symporter_sf"/>
</dbReference>
<protein>
    <recommendedName>
        <fullName evidence="11">AEC family transporter</fullName>
    </recommendedName>
</protein>
<dbReference type="GO" id="GO:0055085">
    <property type="term" value="P:transmembrane transport"/>
    <property type="evidence" value="ECO:0007669"/>
    <property type="project" value="InterPro"/>
</dbReference>
<feature type="transmembrane region" description="Helical" evidence="8">
    <location>
        <begin position="38"/>
        <end position="53"/>
    </location>
</feature>
<dbReference type="OrthoDB" id="9805563at2"/>
<dbReference type="RefSeq" id="WP_097176691.1">
    <property type="nucleotide sequence ID" value="NZ_OBML01000018.1"/>
</dbReference>
<evidence type="ECO:0000256" key="2">
    <source>
        <dbReference type="ARBA" id="ARBA00010145"/>
    </source>
</evidence>
<dbReference type="Pfam" id="PF03547">
    <property type="entry name" value="Mem_trans"/>
    <property type="match status" value="1"/>
</dbReference>
<comment type="similarity">
    <text evidence="2">Belongs to the auxin efflux carrier (TC 2.A.69) family.</text>
</comment>
<evidence type="ECO:0000256" key="8">
    <source>
        <dbReference type="SAM" id="Phobius"/>
    </source>
</evidence>
<dbReference type="PANTHER" id="PTHR36838:SF4">
    <property type="entry name" value="AUXIN EFFLUX CARRIER FAMILY PROTEIN"/>
    <property type="match status" value="1"/>
</dbReference>
<evidence type="ECO:0000256" key="1">
    <source>
        <dbReference type="ARBA" id="ARBA00004651"/>
    </source>
</evidence>
<dbReference type="Gene3D" id="1.20.1530.20">
    <property type="match status" value="1"/>
</dbReference>
<keyword evidence="4" id="KW-1003">Cell membrane</keyword>
<feature type="transmembrane region" description="Helical" evidence="8">
    <location>
        <begin position="198"/>
        <end position="220"/>
    </location>
</feature>
<dbReference type="InterPro" id="IPR004776">
    <property type="entry name" value="Mem_transp_PIN-like"/>
</dbReference>
<evidence type="ECO:0000256" key="4">
    <source>
        <dbReference type="ARBA" id="ARBA00022475"/>
    </source>
</evidence>
<keyword evidence="7 8" id="KW-0472">Membrane</keyword>
<dbReference type="PANTHER" id="PTHR36838">
    <property type="entry name" value="AUXIN EFFLUX CARRIER FAMILY PROTEIN"/>
    <property type="match status" value="1"/>
</dbReference>
<evidence type="ECO:0000256" key="3">
    <source>
        <dbReference type="ARBA" id="ARBA00022448"/>
    </source>
</evidence>
<dbReference type="Proteomes" id="UP000219331">
    <property type="component" value="Unassembled WGS sequence"/>
</dbReference>
<dbReference type="AlphaFoldDB" id="A0A285TVA5"/>
<evidence type="ECO:0000313" key="9">
    <source>
        <dbReference type="EMBL" id="SOC27489.1"/>
    </source>
</evidence>
<feature type="transmembrane region" description="Helical" evidence="8">
    <location>
        <begin position="171"/>
        <end position="191"/>
    </location>
</feature>
<proteinExistence type="inferred from homology"/>
<name>A0A285TVA5_9HYPH</name>
<reference evidence="9 10" key="1">
    <citation type="submission" date="2017-08" db="EMBL/GenBank/DDBJ databases">
        <authorList>
            <person name="de Groot N.N."/>
        </authorList>
    </citation>
    <scope>NUCLEOTIDE SEQUENCE [LARGE SCALE GENOMIC DNA]</scope>
    <source>
        <strain evidence="9 10">USBA 352</strain>
    </source>
</reference>
<organism evidence="9 10">
    <name type="scientific">Stappia indica</name>
    <dbReference type="NCBI Taxonomy" id="538381"/>
    <lineage>
        <taxon>Bacteria</taxon>
        <taxon>Pseudomonadati</taxon>
        <taxon>Pseudomonadota</taxon>
        <taxon>Alphaproteobacteria</taxon>
        <taxon>Hyphomicrobiales</taxon>
        <taxon>Stappiaceae</taxon>
        <taxon>Stappia</taxon>
    </lineage>
</organism>
<evidence type="ECO:0000256" key="5">
    <source>
        <dbReference type="ARBA" id="ARBA00022692"/>
    </source>
</evidence>
<evidence type="ECO:0008006" key="11">
    <source>
        <dbReference type="Google" id="ProtNLM"/>
    </source>
</evidence>
<keyword evidence="10" id="KW-1185">Reference proteome</keyword>
<evidence type="ECO:0000313" key="10">
    <source>
        <dbReference type="Proteomes" id="UP000219331"/>
    </source>
</evidence>
<feature type="transmembrane region" description="Helical" evidence="8">
    <location>
        <begin position="284"/>
        <end position="307"/>
    </location>
</feature>
<keyword evidence="5 8" id="KW-0812">Transmembrane</keyword>
<feature type="transmembrane region" description="Helical" evidence="8">
    <location>
        <begin position="240"/>
        <end position="263"/>
    </location>
</feature>
<gene>
    <name evidence="9" type="ORF">SAMN05421512_11844</name>
</gene>
<accession>A0A285TVA5</accession>
<keyword evidence="6 8" id="KW-1133">Transmembrane helix</keyword>
<sequence length="308" mass="31887">MNGVFNALIPVLLVIAAGNIVARMGLITGDQWRGIEKIAYFLLFPALIIRTVVQTDFMAIPALGMSAALVLSIFAMSALALALQPLLKSRFGVDGPRFSSIFQGATRWNTFVALAIADELLGREGVALLAVAVVAMIPLLNIINVLVLARFASGSPPGAGRIALDLAKNPLIWSTALGLVLNVIGVPLPRFADSTLQILGNAALPIGIVCVGAGLNLAALRRPGPALATATVLKLAVMPVFGFLFALLLGLDGAALSAVIIAMSVPSAGNSYLLARQMGGDAPLMAEILTMQTVLAAITMPLALLLAH</sequence>
<dbReference type="GO" id="GO:0005886">
    <property type="term" value="C:plasma membrane"/>
    <property type="evidence" value="ECO:0007669"/>
    <property type="project" value="UniProtKB-SubCell"/>
</dbReference>